<proteinExistence type="predicted"/>
<accession>A0ABR2KVW8</accession>
<reference evidence="1 2" key="1">
    <citation type="submission" date="2024-04" db="EMBL/GenBank/DDBJ databases">
        <title>Tritrichomonas musculus Genome.</title>
        <authorList>
            <person name="Alves-Ferreira E."/>
            <person name="Grigg M."/>
            <person name="Lorenzi H."/>
            <person name="Galac M."/>
        </authorList>
    </citation>
    <scope>NUCLEOTIDE SEQUENCE [LARGE SCALE GENOMIC DNA]</scope>
    <source>
        <strain evidence="1 2">EAF2021</strain>
    </source>
</reference>
<organism evidence="1 2">
    <name type="scientific">Tritrichomonas musculus</name>
    <dbReference type="NCBI Taxonomy" id="1915356"/>
    <lineage>
        <taxon>Eukaryota</taxon>
        <taxon>Metamonada</taxon>
        <taxon>Parabasalia</taxon>
        <taxon>Tritrichomonadida</taxon>
        <taxon>Tritrichomonadidae</taxon>
        <taxon>Tritrichomonas</taxon>
    </lineage>
</organism>
<dbReference type="EMBL" id="JAPFFF010000003">
    <property type="protein sequence ID" value="KAK8895249.1"/>
    <property type="molecule type" value="Genomic_DNA"/>
</dbReference>
<protein>
    <submittedName>
        <fullName evidence="1">Uncharacterized protein</fullName>
    </submittedName>
</protein>
<sequence length="130" mass="14713">MMFIDCKQALIYYVNNLKSGQISATDIFYFTRDFIVNEATPTLLNAVDETRQFVSNDAVPAVTNAFNDARLFVLNVAISEIKNKANMVKDFIINDAADETKNFIMNEVVPGLRPNMKDVANVLIRVYTCY</sequence>
<evidence type="ECO:0000313" key="1">
    <source>
        <dbReference type="EMBL" id="KAK8895249.1"/>
    </source>
</evidence>
<evidence type="ECO:0000313" key="2">
    <source>
        <dbReference type="Proteomes" id="UP001470230"/>
    </source>
</evidence>
<dbReference type="Proteomes" id="UP001470230">
    <property type="component" value="Unassembled WGS sequence"/>
</dbReference>
<name>A0ABR2KVW8_9EUKA</name>
<comment type="caution">
    <text evidence="1">The sequence shown here is derived from an EMBL/GenBank/DDBJ whole genome shotgun (WGS) entry which is preliminary data.</text>
</comment>
<keyword evidence="2" id="KW-1185">Reference proteome</keyword>
<gene>
    <name evidence="1" type="ORF">M9Y10_023691</name>
</gene>